<evidence type="ECO:0000256" key="2">
    <source>
        <dbReference type="SAM" id="SignalP"/>
    </source>
</evidence>
<reference evidence="3 4" key="1">
    <citation type="submission" date="2018-07" db="EMBL/GenBank/DDBJ databases">
        <title>Draft genome sequence of Ancylomarina sp. M1P.</title>
        <authorList>
            <person name="Yadav S."/>
            <person name="Villanueva L."/>
            <person name="Damste J.S.S."/>
        </authorList>
    </citation>
    <scope>NUCLEOTIDE SEQUENCE [LARGE SCALE GENOMIC DNA]</scope>
    <source>
        <strain evidence="3 4">M1P</strain>
    </source>
</reference>
<feature type="region of interest" description="Disordered" evidence="1">
    <location>
        <begin position="29"/>
        <end position="73"/>
    </location>
</feature>
<keyword evidence="4" id="KW-1185">Reference proteome</keyword>
<gene>
    <name evidence="3" type="ORF">DWB61_14040</name>
</gene>
<feature type="compositionally biased region" description="Basic and acidic residues" evidence="1">
    <location>
        <begin position="32"/>
        <end position="44"/>
    </location>
</feature>
<dbReference type="Proteomes" id="UP000285794">
    <property type="component" value="Unassembled WGS sequence"/>
</dbReference>
<name>A0A425XYD4_9BACT</name>
<evidence type="ECO:0000256" key="1">
    <source>
        <dbReference type="SAM" id="MobiDB-lite"/>
    </source>
</evidence>
<accession>A0A425XYD4</accession>
<feature type="chain" id="PRO_5019234930" evidence="2">
    <location>
        <begin position="29"/>
        <end position="221"/>
    </location>
</feature>
<dbReference type="OrthoDB" id="1119344at2"/>
<sequence length="221" mass="26363">MRRSIIKKLVASIVLVAAIIFSGLPTFAQHRSHQDERNRNEKSKYTKRTKEHKQDKKKDYHAKSHKKHNHHDEYSKVRTRHYDGDRYHNDRVVRRHDNHQYDRHAKHGHSHHKQVARRYYKRHGHRCYAHPRYGDVVVKFSARPTIITHCDGDFYYSRGRYYQYYPELGYIRVNAPEAACFDHIPDGCERVSYRGGVYFRLGDLSFVKDGRGFRLAGSIEL</sequence>
<organism evidence="3 4">
    <name type="scientific">Ancylomarina euxinus</name>
    <dbReference type="NCBI Taxonomy" id="2283627"/>
    <lineage>
        <taxon>Bacteria</taxon>
        <taxon>Pseudomonadati</taxon>
        <taxon>Bacteroidota</taxon>
        <taxon>Bacteroidia</taxon>
        <taxon>Marinilabiliales</taxon>
        <taxon>Marinifilaceae</taxon>
        <taxon>Ancylomarina</taxon>
    </lineage>
</organism>
<dbReference type="EMBL" id="QQWG01000016">
    <property type="protein sequence ID" value="RRG19863.1"/>
    <property type="molecule type" value="Genomic_DNA"/>
</dbReference>
<evidence type="ECO:0000313" key="4">
    <source>
        <dbReference type="Proteomes" id="UP000285794"/>
    </source>
</evidence>
<feature type="signal peptide" evidence="2">
    <location>
        <begin position="1"/>
        <end position="28"/>
    </location>
</feature>
<dbReference type="RefSeq" id="WP_125031519.1">
    <property type="nucleotide sequence ID" value="NZ_JAPXVP010000014.1"/>
</dbReference>
<evidence type="ECO:0000313" key="3">
    <source>
        <dbReference type="EMBL" id="RRG19863.1"/>
    </source>
</evidence>
<feature type="compositionally biased region" description="Basic and acidic residues" evidence="1">
    <location>
        <begin position="52"/>
        <end position="62"/>
    </location>
</feature>
<dbReference type="AlphaFoldDB" id="A0A425XYD4"/>
<comment type="caution">
    <text evidence="3">The sequence shown here is derived from an EMBL/GenBank/DDBJ whole genome shotgun (WGS) entry which is preliminary data.</text>
</comment>
<protein>
    <submittedName>
        <fullName evidence="3">Uncharacterized protein</fullName>
    </submittedName>
</protein>
<proteinExistence type="predicted"/>
<keyword evidence="2" id="KW-0732">Signal</keyword>